<dbReference type="GO" id="GO:0005524">
    <property type="term" value="F:ATP binding"/>
    <property type="evidence" value="ECO:0007669"/>
    <property type="project" value="UniProtKB-KW"/>
</dbReference>
<evidence type="ECO:0000256" key="3">
    <source>
        <dbReference type="ARBA" id="ARBA00022741"/>
    </source>
</evidence>
<protein>
    <recommendedName>
        <fullName evidence="6">Protein kinase domain-containing protein</fullName>
    </recommendedName>
</protein>
<keyword evidence="7" id="KW-1185">Reference proteome</keyword>
<dbReference type="InterPro" id="IPR008271">
    <property type="entry name" value="Ser/Thr_kinase_AS"/>
</dbReference>
<evidence type="ECO:0000256" key="5">
    <source>
        <dbReference type="ARBA" id="ARBA00022840"/>
    </source>
</evidence>
<evidence type="ECO:0000313" key="7">
    <source>
        <dbReference type="Proteomes" id="UP000887575"/>
    </source>
</evidence>
<sequence>MDDPSFIFLGSGSQGCVGLIGGHPRIAAKFTRKDSNARVVAFSKECEALQILRHQNIIQYFGFDDDNPVYNVIRMEYCERGSLSAVLNDPTIVYSMKTVFCWCEHLLAALVYLEENGIVHRDIKPSNVLVKQDWVLKLADFGCVRDLFQKMNTSSVATLTGTYRYMSPEAYGIYRRKTFKRKINSLNDLYAIGLVIWEIVERRLEAIDCVNEELKKLVLRCTHPQPKQRPTINEAYNVARAQNHSHLTNNFEPIIDKNQSLMILKESDANVTVQVKTQAPTSEEFCQNNTGTPSCGQYQITAKSSWLQKRGHESTLELREGKVPTS</sequence>
<accession>A0AAF3FR29</accession>
<dbReference type="Proteomes" id="UP000887575">
    <property type="component" value="Unassembled WGS sequence"/>
</dbReference>
<dbReference type="SUPFAM" id="SSF56112">
    <property type="entry name" value="Protein kinase-like (PK-like)"/>
    <property type="match status" value="1"/>
</dbReference>
<dbReference type="AlphaFoldDB" id="A0AAF3FR29"/>
<evidence type="ECO:0000256" key="2">
    <source>
        <dbReference type="ARBA" id="ARBA00022679"/>
    </source>
</evidence>
<dbReference type="Gene3D" id="1.10.510.10">
    <property type="entry name" value="Transferase(Phosphotransferase) domain 1"/>
    <property type="match status" value="1"/>
</dbReference>
<keyword evidence="4" id="KW-0418">Kinase</keyword>
<dbReference type="GO" id="GO:0004674">
    <property type="term" value="F:protein serine/threonine kinase activity"/>
    <property type="evidence" value="ECO:0007669"/>
    <property type="project" value="UniProtKB-KW"/>
</dbReference>
<name>A0AAF3FR29_9BILA</name>
<dbReference type="WBParaSite" id="MBELARI_LOCUS918">
    <property type="protein sequence ID" value="MBELARI_LOCUS918"/>
    <property type="gene ID" value="MBELARI_LOCUS918"/>
</dbReference>
<dbReference type="PANTHER" id="PTHR11584:SF369">
    <property type="entry name" value="MITOGEN-ACTIVATED PROTEIN KINASE KINASE KINASE 19-RELATED"/>
    <property type="match status" value="1"/>
</dbReference>
<evidence type="ECO:0000313" key="8">
    <source>
        <dbReference type="WBParaSite" id="MBELARI_LOCUS918"/>
    </source>
</evidence>
<feature type="domain" description="Protein kinase" evidence="6">
    <location>
        <begin position="3"/>
        <end position="247"/>
    </location>
</feature>
<reference evidence="8" key="1">
    <citation type="submission" date="2024-02" db="UniProtKB">
        <authorList>
            <consortium name="WormBaseParasite"/>
        </authorList>
    </citation>
    <scope>IDENTIFICATION</scope>
</reference>
<evidence type="ECO:0000256" key="1">
    <source>
        <dbReference type="ARBA" id="ARBA00022527"/>
    </source>
</evidence>
<keyword evidence="3" id="KW-0547">Nucleotide-binding</keyword>
<proteinExistence type="predicted"/>
<dbReference type="CDD" id="cd00180">
    <property type="entry name" value="PKc"/>
    <property type="match status" value="1"/>
</dbReference>
<dbReference type="PROSITE" id="PS00108">
    <property type="entry name" value="PROTEIN_KINASE_ST"/>
    <property type="match status" value="1"/>
</dbReference>
<dbReference type="Pfam" id="PF00069">
    <property type="entry name" value="Pkinase"/>
    <property type="match status" value="1"/>
</dbReference>
<evidence type="ECO:0000256" key="4">
    <source>
        <dbReference type="ARBA" id="ARBA00022777"/>
    </source>
</evidence>
<evidence type="ECO:0000259" key="6">
    <source>
        <dbReference type="PROSITE" id="PS50011"/>
    </source>
</evidence>
<dbReference type="PANTHER" id="PTHR11584">
    <property type="entry name" value="SERINE/THREONINE PROTEIN KINASE"/>
    <property type="match status" value="1"/>
</dbReference>
<dbReference type="SMART" id="SM00220">
    <property type="entry name" value="S_TKc"/>
    <property type="match status" value="1"/>
</dbReference>
<dbReference type="InterPro" id="IPR000719">
    <property type="entry name" value="Prot_kinase_dom"/>
</dbReference>
<organism evidence="7 8">
    <name type="scientific">Mesorhabditis belari</name>
    <dbReference type="NCBI Taxonomy" id="2138241"/>
    <lineage>
        <taxon>Eukaryota</taxon>
        <taxon>Metazoa</taxon>
        <taxon>Ecdysozoa</taxon>
        <taxon>Nematoda</taxon>
        <taxon>Chromadorea</taxon>
        <taxon>Rhabditida</taxon>
        <taxon>Rhabditina</taxon>
        <taxon>Rhabditomorpha</taxon>
        <taxon>Rhabditoidea</taxon>
        <taxon>Rhabditidae</taxon>
        <taxon>Mesorhabditinae</taxon>
        <taxon>Mesorhabditis</taxon>
    </lineage>
</organism>
<dbReference type="InterPro" id="IPR011009">
    <property type="entry name" value="Kinase-like_dom_sf"/>
</dbReference>
<keyword evidence="5" id="KW-0067">ATP-binding</keyword>
<keyword evidence="2" id="KW-0808">Transferase</keyword>
<dbReference type="PROSITE" id="PS50011">
    <property type="entry name" value="PROTEIN_KINASE_DOM"/>
    <property type="match status" value="1"/>
</dbReference>
<keyword evidence="1" id="KW-0723">Serine/threonine-protein kinase</keyword>